<reference evidence="1 2" key="1">
    <citation type="submission" date="2012-06" db="EMBL/GenBank/DDBJ databases">
        <title>The Genome Sequence of Aeromonas veronii AMC34.</title>
        <authorList>
            <consortium name="The Broad Institute Genome Sequencing Platform"/>
            <person name="Earl A."/>
            <person name="Ward D."/>
            <person name="Feldgarden M."/>
            <person name="Gevers D."/>
            <person name="Graf J."/>
            <person name="Tomasi A."/>
            <person name="Horneman A."/>
            <person name="Walker B."/>
            <person name="Young S.K."/>
            <person name="Zeng Q."/>
            <person name="Gargeya S."/>
            <person name="Fitzgerald M."/>
            <person name="Haas B."/>
            <person name="Abouelleil A."/>
            <person name="Alvarado L."/>
            <person name="Arachchi H.M."/>
            <person name="Berlin A.M."/>
            <person name="Chapman S.B."/>
            <person name="Goldberg J."/>
            <person name="Griggs A."/>
            <person name="Gujja S."/>
            <person name="Hansen M."/>
            <person name="Howarth C."/>
            <person name="Imamovic A."/>
            <person name="Larimer J."/>
            <person name="McCowan C."/>
            <person name="Montmayeur A."/>
            <person name="Murphy C."/>
            <person name="Neiman D."/>
            <person name="Pearson M."/>
            <person name="Priest M."/>
            <person name="Roberts A."/>
            <person name="Saif S."/>
            <person name="Shea T."/>
            <person name="Sisk P."/>
            <person name="Sykes S."/>
            <person name="Wortman J."/>
            <person name="Nusbaum C."/>
            <person name="Birren B."/>
        </authorList>
    </citation>
    <scope>NUCLEOTIDE SEQUENCE [LARGE SCALE GENOMIC DNA]</scope>
    <source>
        <strain evidence="1 2">AMC34</strain>
    </source>
</reference>
<dbReference type="HOGENOM" id="CLU_1249735_0_0_6"/>
<sequence length="220" mass="25664">MDIEFFLKDRTKFIRYFYDVAASPFTKIMNDIENGVEPYTPTYSEDDEPPFLTEWLDAKAGLETCGHHALSMLSSSLQLYLKAWVDRLDRYHGMKFEINFKNKGWFNGYRGIFNEVGLNMSECPANLEIIEQIPLVRNRVQHPEELTSINISHSRSDLTKLSSPYFVLESELSLAVEQKRQSWLFPPMIAPTKEKITEAINNVEMFCSWLEAQYWVARNT</sequence>
<organism evidence="1 2">
    <name type="scientific">Aeromonas veronii AMC34</name>
    <dbReference type="NCBI Taxonomy" id="1073383"/>
    <lineage>
        <taxon>Bacteria</taxon>
        <taxon>Pseudomonadati</taxon>
        <taxon>Pseudomonadota</taxon>
        <taxon>Gammaproteobacteria</taxon>
        <taxon>Aeromonadales</taxon>
        <taxon>Aeromonadaceae</taxon>
        <taxon>Aeromonas</taxon>
    </lineage>
</organism>
<dbReference type="Proteomes" id="UP000006087">
    <property type="component" value="Unassembled WGS sequence"/>
</dbReference>
<accession>K1IGX5</accession>
<protein>
    <submittedName>
        <fullName evidence="1">Uncharacterized protein</fullName>
    </submittedName>
</protein>
<proteinExistence type="predicted"/>
<dbReference type="AlphaFoldDB" id="K1IGX5"/>
<comment type="caution">
    <text evidence="1">The sequence shown here is derived from an EMBL/GenBank/DDBJ whole genome shotgun (WGS) entry which is preliminary data.</text>
</comment>
<name>K1IGX5_AERVE</name>
<gene>
    <name evidence="1" type="ORF">HMPREF1168_03688</name>
</gene>
<evidence type="ECO:0000313" key="1">
    <source>
        <dbReference type="EMBL" id="EKB17461.1"/>
    </source>
</evidence>
<dbReference type="RefSeq" id="WP_005347361.1">
    <property type="nucleotide sequence ID" value="NZ_JH823256.1"/>
</dbReference>
<dbReference type="EMBL" id="AGWU01000024">
    <property type="protein sequence ID" value="EKB17461.1"/>
    <property type="molecule type" value="Genomic_DNA"/>
</dbReference>
<evidence type="ECO:0000313" key="2">
    <source>
        <dbReference type="Proteomes" id="UP000006087"/>
    </source>
</evidence>